<proteinExistence type="predicted"/>
<keyword evidence="2" id="KW-1185">Reference proteome</keyword>
<name>A0A9X2J511_9SPHN</name>
<organism evidence="1 2">
    <name type="scientific">Sphingomicrobium sediminis</name>
    <dbReference type="NCBI Taxonomy" id="2950949"/>
    <lineage>
        <taxon>Bacteria</taxon>
        <taxon>Pseudomonadati</taxon>
        <taxon>Pseudomonadota</taxon>
        <taxon>Alphaproteobacteria</taxon>
        <taxon>Sphingomonadales</taxon>
        <taxon>Sphingomonadaceae</taxon>
        <taxon>Sphingomicrobium</taxon>
    </lineage>
</organism>
<gene>
    <name evidence="1" type="ORF">NDO55_08060</name>
</gene>
<dbReference type="RefSeq" id="WP_252114131.1">
    <property type="nucleotide sequence ID" value="NZ_JAMSHT010000001.1"/>
</dbReference>
<comment type="caution">
    <text evidence="1">The sequence shown here is derived from an EMBL/GenBank/DDBJ whole genome shotgun (WGS) entry which is preliminary data.</text>
</comment>
<accession>A0A9X2J511</accession>
<dbReference type="Gene3D" id="3.30.1390.10">
    <property type="match status" value="1"/>
</dbReference>
<dbReference type="AlphaFoldDB" id="A0A9X2J511"/>
<reference evidence="1" key="1">
    <citation type="submission" date="2022-06" db="EMBL/GenBank/DDBJ databases">
        <title>Sphingomicrobium sedimins sp. nov., a marine bacterium isolated from tidal flat.</title>
        <authorList>
            <person name="Kim C.-H."/>
            <person name="Yoo Y."/>
            <person name="Kim J.-J."/>
        </authorList>
    </citation>
    <scope>NUCLEOTIDE SEQUENCE</scope>
    <source>
        <strain evidence="1">GRR-S6-50</strain>
    </source>
</reference>
<protein>
    <recommendedName>
        <fullName evidence="3">Ribosomal protein L7/L12 C-terminal domain-containing protein</fullName>
    </recommendedName>
</protein>
<dbReference type="InterPro" id="IPR014719">
    <property type="entry name" value="Ribosomal_bL12_C/ClpS-like"/>
</dbReference>
<dbReference type="Proteomes" id="UP001155128">
    <property type="component" value="Unassembled WGS sequence"/>
</dbReference>
<sequence>MDGFFWVMLAGFMGFVLGRKSMENELLGKAEGPPREPGTLSDRARVAMEDAIRRGSTIEAIKIVRTDTGAGLKESKAFVDAFAAKRAEGRKGDPIS</sequence>
<evidence type="ECO:0008006" key="3">
    <source>
        <dbReference type="Google" id="ProtNLM"/>
    </source>
</evidence>
<dbReference type="EMBL" id="JAMSHT010000001">
    <property type="protein sequence ID" value="MCM8557772.1"/>
    <property type="molecule type" value="Genomic_DNA"/>
</dbReference>
<evidence type="ECO:0000313" key="1">
    <source>
        <dbReference type="EMBL" id="MCM8557772.1"/>
    </source>
</evidence>
<evidence type="ECO:0000313" key="2">
    <source>
        <dbReference type="Proteomes" id="UP001155128"/>
    </source>
</evidence>